<dbReference type="EMBL" id="AK081771">
    <property type="protein sequence ID" value="BAC38328.1"/>
    <property type="molecule type" value="mRNA"/>
</dbReference>
<sequence>MLWEIRDFHENQDFPRSRKANSFRTTSTQKTKQRRWGNFTQEPPQLQSNKKCKVRRSVGKPFLVWGVYNCRDFVSSRRQNCLLGKSRTMRVLVVFEPLLTLVL</sequence>
<accession>Q8C4L2</accession>
<dbReference type="AlphaFoldDB" id="Q8C4L2"/>
<reference evidence="2" key="5">
    <citation type="journal article" date="2002" name="Nature">
        <title>Analysis of the mouse transcriptome based on functional annotation of 60,770 full-length cDNAs.</title>
        <authorList>
            <consortium name="The FANTOM Consortium and the RIKEN Genome Exploration Research Group Phase I and II Team"/>
        </authorList>
    </citation>
    <scope>NUCLEOTIDE SEQUENCE</scope>
    <source>
        <strain evidence="2">C57BL/6J</strain>
        <tissue evidence="2">Head</tissue>
    </source>
</reference>
<proteinExistence type="evidence at transcript level"/>
<evidence type="ECO:0000256" key="1">
    <source>
        <dbReference type="SAM" id="MobiDB-lite"/>
    </source>
</evidence>
<protein>
    <submittedName>
        <fullName evidence="2">Uncharacterized protein</fullName>
    </submittedName>
</protein>
<reference evidence="2" key="1">
    <citation type="journal article" date="1999" name="Methods Enzymol.">
        <title>High-efficiency full-length cDNA cloning.</title>
        <authorList>
            <person name="Carninci P."/>
            <person name="Hayashizaki Y."/>
        </authorList>
    </citation>
    <scope>NUCLEOTIDE SEQUENCE</scope>
    <source>
        <strain evidence="2">C57BL/6J</strain>
        <tissue evidence="2">Head</tissue>
    </source>
</reference>
<reference evidence="2" key="6">
    <citation type="submission" date="2002-04" db="EMBL/GenBank/DDBJ databases">
        <authorList>
            <person name="Adachi J."/>
            <person name="Aizawa K."/>
            <person name="Akimura T."/>
            <person name="Arakawa T."/>
            <person name="Bono H."/>
            <person name="Carninci P."/>
            <person name="Fukuda S."/>
            <person name="Furuno M."/>
            <person name="Hanagaki T."/>
            <person name="Hara A."/>
            <person name="Hashizume W."/>
            <person name="Hayashida K."/>
            <person name="Hayatsu N."/>
            <person name="Hiramoto K."/>
            <person name="Hiraoka T."/>
            <person name="Hirozane T."/>
            <person name="Hori F."/>
            <person name="Imotani K."/>
            <person name="Ishii Y."/>
            <person name="Itoh M."/>
            <person name="Kagawa I."/>
            <person name="Kasukawa T."/>
            <person name="Katoh H."/>
            <person name="Kawai J."/>
            <person name="Kojima Y."/>
            <person name="Kondo S."/>
            <person name="Konno H."/>
            <person name="Kouda M."/>
            <person name="Koya S."/>
            <person name="Kurihara C."/>
            <person name="Matsuyama T."/>
            <person name="Miyazaki A."/>
            <person name="Murata M."/>
            <person name="Nakamura M."/>
            <person name="Nishi K."/>
            <person name="Nomura K."/>
            <person name="Numazaki R."/>
            <person name="Ohno M."/>
            <person name="Ohsato N."/>
            <person name="Okazaki Y."/>
            <person name="Saito R."/>
            <person name="Saitoh H."/>
            <person name="Sakai C."/>
            <person name="Sakai K."/>
            <person name="Sakazume N."/>
            <person name="Sano H."/>
            <person name="Sasaki D."/>
            <person name="Shibata K."/>
            <person name="Shinagawa A."/>
            <person name="Shiraki T."/>
            <person name="Sogabe Y."/>
            <person name="Tagami M."/>
            <person name="Tagawa A."/>
            <person name="Takahashi F."/>
            <person name="Takaku-Akahira S."/>
            <person name="Takeda Y."/>
            <person name="Tanaka T."/>
            <person name="Tomaru A."/>
            <person name="Toya T."/>
            <person name="Yasunishi A."/>
            <person name="Muramatsu M."/>
            <person name="Hayashizaki Y."/>
        </authorList>
    </citation>
    <scope>NUCLEOTIDE SEQUENCE</scope>
    <source>
        <strain evidence="2">C57BL/6J</strain>
        <tissue evidence="2">Head</tissue>
    </source>
</reference>
<name>Q8C4L2_MOUSE</name>
<organism evidence="2">
    <name type="scientific">Mus musculus</name>
    <name type="common">Mouse</name>
    <dbReference type="NCBI Taxonomy" id="10090"/>
    <lineage>
        <taxon>Eukaryota</taxon>
        <taxon>Metazoa</taxon>
        <taxon>Chordata</taxon>
        <taxon>Craniata</taxon>
        <taxon>Vertebrata</taxon>
        <taxon>Euteleostomi</taxon>
        <taxon>Mammalia</taxon>
        <taxon>Eutheria</taxon>
        <taxon>Euarchontoglires</taxon>
        <taxon>Glires</taxon>
        <taxon>Rodentia</taxon>
        <taxon>Myomorpha</taxon>
        <taxon>Muroidea</taxon>
        <taxon>Muridae</taxon>
        <taxon>Murinae</taxon>
        <taxon>Mus</taxon>
        <taxon>Mus</taxon>
    </lineage>
</organism>
<reference evidence="2" key="3">
    <citation type="journal article" date="2000" name="Genome Res.">
        <title>RIKEN integrated sequence analysis (RISA) system--384-format sequencing pipeline with 384 multicapillary sequencer.</title>
        <authorList>
            <person name="Shibata K."/>
            <person name="Itoh M."/>
            <person name="Aizawa K."/>
            <person name="Nagaoka S."/>
            <person name="Sasaki N."/>
            <person name="Carninci P."/>
            <person name="Konno H."/>
            <person name="Akiyama J."/>
            <person name="Nishi K."/>
            <person name="Kitsunai T."/>
            <person name="Tashiro H."/>
            <person name="Itoh M."/>
            <person name="Sumi N."/>
            <person name="Ishii Y."/>
            <person name="Nakamura S."/>
            <person name="Hazama M."/>
            <person name="Nishine T."/>
            <person name="Harada A."/>
            <person name="Yamamoto R."/>
            <person name="Matsumoto H."/>
            <person name="Sakaguchi S."/>
            <person name="Ikegami T."/>
            <person name="Kashiwagi K."/>
            <person name="Fujiwake S."/>
            <person name="Inoue K."/>
            <person name="Togawa Y."/>
            <person name="Izawa M."/>
            <person name="Ohara E."/>
            <person name="Watahiki M."/>
            <person name="Yoneda Y."/>
            <person name="Ishikawa T."/>
            <person name="Ozawa K."/>
            <person name="Tanaka T."/>
            <person name="Matsuura S."/>
            <person name="Kawai J."/>
            <person name="Okazaki Y."/>
            <person name="Muramatsu M."/>
            <person name="Inoue Y."/>
            <person name="Kira A."/>
            <person name="Hayashizaki Y."/>
        </authorList>
    </citation>
    <scope>NUCLEOTIDE SEQUENCE</scope>
    <source>
        <strain evidence="2">C57BL/6J</strain>
        <tissue evidence="2">Head</tissue>
    </source>
</reference>
<reference evidence="2" key="2">
    <citation type="journal article" date="2000" name="Genome Res.">
        <title>Normalization and subtraction of cap-trapper-selected cDNAs to prepare full-length cDNA libraries for rapid discovery of new genes.</title>
        <authorList>
            <person name="Carninci P."/>
            <person name="Shibata Y."/>
            <person name="Hayatsu N."/>
            <person name="Sugahara Y."/>
            <person name="Shibata K."/>
            <person name="Itoh M."/>
            <person name="Konno H."/>
            <person name="Okazaki Y."/>
            <person name="Muramatsu M."/>
            <person name="Hayashizaki Y."/>
        </authorList>
    </citation>
    <scope>NUCLEOTIDE SEQUENCE</scope>
    <source>
        <strain evidence="2">C57BL/6J</strain>
        <tissue evidence="2">Head</tissue>
    </source>
</reference>
<evidence type="ECO:0000313" key="2">
    <source>
        <dbReference type="EMBL" id="BAC38328.1"/>
    </source>
</evidence>
<reference evidence="2" key="8">
    <citation type="journal article" date="2005" name="Science">
        <title>Antisense Transcription in the Mammalian Transcriptome.</title>
        <authorList>
            <consortium name="RIKEN Genome Exploration Research Group and Genome Science Group (Genome Network Project Core Group) and the FANTOM Consortium"/>
        </authorList>
    </citation>
    <scope>NUCLEOTIDE SEQUENCE</scope>
    <source>
        <strain evidence="2">C57BL/6J</strain>
        <tissue evidence="2">Head</tissue>
    </source>
</reference>
<reference evidence="2" key="4">
    <citation type="journal article" date="2001" name="Nature">
        <title>Functional annotation of a full-length mouse cDNA collection.</title>
        <authorList>
            <consortium name="The RIKEN Genome Exploration Research Group Phase II Team and the FANTOM Consortium"/>
        </authorList>
    </citation>
    <scope>NUCLEOTIDE SEQUENCE</scope>
    <source>
        <strain evidence="2">C57BL/6J</strain>
        <tissue evidence="2">Head</tissue>
    </source>
</reference>
<reference evidence="2" key="7">
    <citation type="journal article" date="2005" name="Science">
        <title>The Transcriptional Landscape of the Mammalian Genome.</title>
        <authorList>
            <consortium name="The FANTOM Consortium"/>
            <consortium name="Riken Genome Exploration Research Group and Genome Science Group (Genome Network Project Core Group)"/>
        </authorList>
    </citation>
    <scope>NUCLEOTIDE SEQUENCE</scope>
    <source>
        <strain evidence="2">C57BL/6J</strain>
        <tissue evidence="2">Head</tissue>
    </source>
</reference>
<feature type="region of interest" description="Disordered" evidence="1">
    <location>
        <begin position="16"/>
        <end position="45"/>
    </location>
</feature>